<dbReference type="EMBL" id="MGIO01000021">
    <property type="protein sequence ID" value="OGM89640.1"/>
    <property type="molecule type" value="Genomic_DNA"/>
</dbReference>
<reference evidence="1 2" key="1">
    <citation type="journal article" date="2016" name="Nat. Commun.">
        <title>Thousands of microbial genomes shed light on interconnected biogeochemical processes in an aquifer system.</title>
        <authorList>
            <person name="Anantharaman K."/>
            <person name="Brown C.T."/>
            <person name="Hug L.A."/>
            <person name="Sharon I."/>
            <person name="Castelle C.J."/>
            <person name="Probst A.J."/>
            <person name="Thomas B.C."/>
            <person name="Singh A."/>
            <person name="Wilkins M.J."/>
            <person name="Karaoz U."/>
            <person name="Brodie E.L."/>
            <person name="Williams K.H."/>
            <person name="Hubbard S.S."/>
            <person name="Banfield J.F."/>
        </authorList>
    </citation>
    <scope>NUCLEOTIDE SEQUENCE [LARGE SCALE GENOMIC DNA]</scope>
</reference>
<proteinExistence type="predicted"/>
<evidence type="ECO:0000313" key="1">
    <source>
        <dbReference type="EMBL" id="OGM89640.1"/>
    </source>
</evidence>
<organism evidence="1 2">
    <name type="scientific">Candidatus Wolfebacteria bacterium RBG_13_41_7</name>
    <dbReference type="NCBI Taxonomy" id="1802554"/>
    <lineage>
        <taxon>Bacteria</taxon>
        <taxon>Candidatus Wolfeibacteriota</taxon>
    </lineage>
</organism>
<name>A0A1F8DM02_9BACT</name>
<dbReference type="AlphaFoldDB" id="A0A1F8DM02"/>
<dbReference type="Proteomes" id="UP000182002">
    <property type="component" value="Unassembled WGS sequence"/>
</dbReference>
<accession>A0A1F8DM02</accession>
<gene>
    <name evidence="1" type="ORF">A3J77_01605</name>
</gene>
<sequence>MKQYDTLISELQDVQKRNDLERGNLITQKIIELKKEISASKTNCGVGSATSVNNPQLLITPEVKKETISSGIIQMNKCEEANRWEEKIAYYVKISDLADPDLKNQTNLSREEIRNTLARLAEGLKIIREQCNNIRAVATGTAASAQAVSEPIRPVGVQSAEEIRIYYKTKIENITETGDASEQIQKFKELKDDKDRLIGELIRNKKEIQAGELGEIVEEIKINKNEIIADGVSVKMTGNRILLNIGSSPISVVSAGNKVIIKDKNLEVSADDVSISDNSLKIGGMEIKLAASEVAKKLNVAPEAVELTTENSQPVYKMKIAEQRKLFGLIRINAQNTQTADANNGNLLSESKPWYYFLTTK</sequence>
<protein>
    <submittedName>
        <fullName evidence="1">Uncharacterized protein</fullName>
    </submittedName>
</protein>
<evidence type="ECO:0000313" key="2">
    <source>
        <dbReference type="Proteomes" id="UP000182002"/>
    </source>
</evidence>
<comment type="caution">
    <text evidence="1">The sequence shown here is derived from an EMBL/GenBank/DDBJ whole genome shotgun (WGS) entry which is preliminary data.</text>
</comment>